<proteinExistence type="predicted"/>
<dbReference type="eggNOG" id="ENOG5032HRD">
    <property type="taxonomic scope" value="Bacteria"/>
</dbReference>
<organism evidence="2 5">
    <name type="scientific">Clostridium pasteurianum DSM 525 = ATCC 6013</name>
    <dbReference type="NCBI Taxonomy" id="1262449"/>
    <lineage>
        <taxon>Bacteria</taxon>
        <taxon>Bacillati</taxon>
        <taxon>Bacillota</taxon>
        <taxon>Clostridia</taxon>
        <taxon>Eubacteriales</taxon>
        <taxon>Clostridiaceae</taxon>
        <taxon>Clostridium</taxon>
    </lineage>
</organism>
<dbReference type="GeneID" id="93075135"/>
<protein>
    <submittedName>
        <fullName evidence="2">Uncharacterized protein</fullName>
    </submittedName>
</protein>
<dbReference type="Proteomes" id="UP000030905">
    <property type="component" value="Chromosome"/>
</dbReference>
<reference evidence="3 4" key="3">
    <citation type="journal article" name="Genome Announc.">
        <title>Improved Draft Genome Sequence of Clostridium pasteurianum Strain ATCC 6013 (DSM 525) Using a Hybrid Next-Generation Sequencing Approach.</title>
        <authorList>
            <person name="Pyne M.E."/>
            <person name="Utturkar S."/>
            <person name="Brown S.D."/>
            <person name="Moo-Young M."/>
            <person name="Chung D.A."/>
            <person name="Chou C.P."/>
        </authorList>
    </citation>
    <scope>NUCLEOTIDE SEQUENCE [LARGE SCALE GENOMIC DNA]</scope>
    <source>
        <strain evidence="3 4">ATCC 6013</strain>
    </source>
</reference>
<evidence type="ECO:0000256" key="1">
    <source>
        <dbReference type="SAM" id="Phobius"/>
    </source>
</evidence>
<accession>A0A0H3J793</accession>
<evidence type="ECO:0000313" key="4">
    <source>
        <dbReference type="Proteomes" id="UP000028042"/>
    </source>
</evidence>
<gene>
    <name evidence="2" type="ORF">CLPA_c30160</name>
    <name evidence="3" type="ORF">CP6013_00169</name>
</gene>
<keyword evidence="1" id="KW-0812">Transmembrane</keyword>
<evidence type="ECO:0000313" key="2">
    <source>
        <dbReference type="EMBL" id="AJA53070.1"/>
    </source>
</evidence>
<keyword evidence="1" id="KW-0472">Membrane</keyword>
<dbReference type="EMBL" id="JPGY02000001">
    <property type="protein sequence ID" value="KRU10922.1"/>
    <property type="molecule type" value="Genomic_DNA"/>
</dbReference>
<dbReference type="EMBL" id="CP009268">
    <property type="protein sequence ID" value="AJA53070.1"/>
    <property type="molecule type" value="Genomic_DNA"/>
</dbReference>
<name>A0A0H3J793_CLOPA</name>
<evidence type="ECO:0000313" key="5">
    <source>
        <dbReference type="Proteomes" id="UP000030905"/>
    </source>
</evidence>
<dbReference type="KEGG" id="cpat:CLPA_c30160"/>
<dbReference type="KEGG" id="cpae:CPAST_c30160"/>
<keyword evidence="5" id="KW-1185">Reference proteome</keyword>
<dbReference type="RefSeq" id="WP_003445334.1">
    <property type="nucleotide sequence ID" value="NZ_ANZB01000007.1"/>
</dbReference>
<sequence length="131" mass="14628">MIIVLITVGALTAVTGIFFAIYYYYWIPKKRPFEIAGCILTAEDNIINVGFKINRTGYIAKGPHEIYIIDETTGIKIPLLSFQHLGKMLTVKGNRGKFGYMMFANMGKVVKHEAKVTVTIGDFAKKHVAVI</sequence>
<dbReference type="PATRIC" id="fig|1262449.3.peg.2277"/>
<feature type="transmembrane region" description="Helical" evidence="1">
    <location>
        <begin position="6"/>
        <end position="25"/>
    </location>
</feature>
<dbReference type="AlphaFoldDB" id="A0A0H3J793"/>
<evidence type="ECO:0000313" key="3">
    <source>
        <dbReference type="EMBL" id="KRU10922.1"/>
    </source>
</evidence>
<keyword evidence="1" id="KW-1133">Transmembrane helix</keyword>
<reference evidence="2 5" key="1">
    <citation type="journal article" date="2015" name="Genome Announc.">
        <title>Complete Genome Sequence of the Nitrogen-Fixing and Solvent-Producing Clostridium pasteurianum DSM 525.</title>
        <authorList>
            <person name="Poehlein A."/>
            <person name="Grosse-Honebrink A."/>
            <person name="Zhang Y."/>
            <person name="Minton N.P."/>
            <person name="Daniel R."/>
        </authorList>
    </citation>
    <scope>NUCLEOTIDE SEQUENCE [LARGE SCALE GENOMIC DNA]</scope>
    <source>
        <strain evidence="2">DSM 525</strain>
        <strain evidence="5">DSM 525 / ATCC 6013</strain>
    </source>
</reference>
<dbReference type="Proteomes" id="UP000028042">
    <property type="component" value="Unassembled WGS sequence"/>
</dbReference>
<reference evidence="3" key="2">
    <citation type="submission" date="2015-10" db="EMBL/GenBank/DDBJ databases">
        <title>Improved Draft Genome Sequence of Clostridium pasteurianum Strain ATCC 6013 (DSM 525) Using a Hybrid Next-Generation Sequencing Approach.</title>
        <authorList>
            <person name="Pyne M.E."/>
            <person name="Utturkar S.M."/>
            <person name="Brown S.D."/>
            <person name="Moo-Young M."/>
            <person name="Chung D.A."/>
            <person name="Chou P.C."/>
        </authorList>
    </citation>
    <scope>NUCLEOTIDE SEQUENCE</scope>
    <source>
        <strain evidence="3">ATCC 6013</strain>
    </source>
</reference>